<accession>E6VCI7</accession>
<evidence type="ECO:0000313" key="2">
    <source>
        <dbReference type="Proteomes" id="UP000001402"/>
    </source>
</evidence>
<sequence length="40" mass="4349">MGAVATKGRSTSTGESERSCRTRFHLATARLKAVSAAYYR</sequence>
<dbReference type="AlphaFoldDB" id="E6VCI7"/>
<dbReference type="HOGENOM" id="CLU_3295664_0_0_5"/>
<dbReference type="EMBL" id="CP002418">
    <property type="protein sequence ID" value="ADU42692.1"/>
    <property type="molecule type" value="Genomic_DNA"/>
</dbReference>
<protein>
    <submittedName>
        <fullName evidence="1">Uncharacterized protein</fullName>
    </submittedName>
</protein>
<name>E6VCI7_RHOPX</name>
<reference evidence="1" key="1">
    <citation type="submission" date="2010-12" db="EMBL/GenBank/DDBJ databases">
        <title>Complete sequence of Rhodopseudomonas palustris DX-1.</title>
        <authorList>
            <consortium name="US DOE Joint Genome Institute"/>
            <person name="Lucas S."/>
            <person name="Copeland A."/>
            <person name="Lapidus A."/>
            <person name="Cheng J.-F."/>
            <person name="Goodwin L."/>
            <person name="Pitluck S."/>
            <person name="Misra M."/>
            <person name="Chertkov O."/>
            <person name="Detter J.C."/>
            <person name="Han C."/>
            <person name="Tapia R."/>
            <person name="Land M."/>
            <person name="Hauser L."/>
            <person name="Kyrpides N."/>
            <person name="Ivanova N."/>
            <person name="Ovchinnikova G."/>
            <person name="Logan B."/>
            <person name="Oda Y."/>
            <person name="Harwood C."/>
            <person name="Woyke T."/>
        </authorList>
    </citation>
    <scope>NUCLEOTIDE SEQUENCE [LARGE SCALE GENOMIC DNA]</scope>
    <source>
        <strain evidence="1">DX-1</strain>
    </source>
</reference>
<organism evidence="1 2">
    <name type="scientific">Rhodopseudomonas palustris (strain DX-1)</name>
    <dbReference type="NCBI Taxonomy" id="652103"/>
    <lineage>
        <taxon>Bacteria</taxon>
        <taxon>Pseudomonadati</taxon>
        <taxon>Pseudomonadota</taxon>
        <taxon>Alphaproteobacteria</taxon>
        <taxon>Hyphomicrobiales</taxon>
        <taxon>Nitrobacteraceae</taxon>
        <taxon>Rhodopseudomonas</taxon>
    </lineage>
</organism>
<dbReference type="Proteomes" id="UP000001402">
    <property type="component" value="Chromosome"/>
</dbReference>
<dbReference type="KEGG" id="rpx:Rpdx1_1066"/>
<evidence type="ECO:0000313" key="1">
    <source>
        <dbReference type="EMBL" id="ADU42692.1"/>
    </source>
</evidence>
<gene>
    <name evidence="1" type="ordered locus">Rpdx1_1066</name>
</gene>
<proteinExistence type="predicted"/>